<dbReference type="InterPro" id="IPR050993">
    <property type="entry name" value="Isochorismatase_domain"/>
</dbReference>
<sequence length="206" mass="23077">MLLYPDQSALLVIDLQERLVPALHAGSAAVTHTRWLMEVAERLHIPTRVTEQNPRGLGHTVAELQPLIPRGGLFEKIFFNATFEEDLRPRLLSLGRRQWVLAGAEAHVCVLQTAFGLMDLGHQVFVVEEAVDSRQPRDRALALERLRAAGASIVSREMVAFEWLRRAGTDVFRSISRDYIRDAKPAAAPTMASAPLEQRARELRAI</sequence>
<feature type="domain" description="Isochorismatase-like" evidence="1">
    <location>
        <begin position="8"/>
        <end position="157"/>
    </location>
</feature>
<dbReference type="InterPro" id="IPR000868">
    <property type="entry name" value="Isochorismatase-like_dom"/>
</dbReference>
<dbReference type="SUPFAM" id="SSF52499">
    <property type="entry name" value="Isochorismatase-like hydrolases"/>
    <property type="match status" value="1"/>
</dbReference>
<dbReference type="EMBL" id="QGTJ01000005">
    <property type="protein sequence ID" value="PWV61647.1"/>
    <property type="molecule type" value="Genomic_DNA"/>
</dbReference>
<protein>
    <submittedName>
        <fullName evidence="2">Nicotinamidase-related amidase</fullName>
    </submittedName>
</protein>
<keyword evidence="3" id="KW-1185">Reference proteome</keyword>
<dbReference type="Pfam" id="PF00857">
    <property type="entry name" value="Isochorismatase"/>
    <property type="match status" value="1"/>
</dbReference>
<organism evidence="2 3">
    <name type="scientific">Plasticicumulans acidivorans</name>
    <dbReference type="NCBI Taxonomy" id="886464"/>
    <lineage>
        <taxon>Bacteria</taxon>
        <taxon>Pseudomonadati</taxon>
        <taxon>Pseudomonadota</taxon>
        <taxon>Gammaproteobacteria</taxon>
        <taxon>Candidatus Competibacteraceae</taxon>
        <taxon>Plasticicumulans</taxon>
    </lineage>
</organism>
<dbReference type="InterPro" id="IPR036380">
    <property type="entry name" value="Isochorismatase-like_sf"/>
</dbReference>
<gene>
    <name evidence="2" type="ORF">C7443_10575</name>
</gene>
<dbReference type="OrthoDB" id="9796958at2"/>
<dbReference type="PANTHER" id="PTHR14119:SF3">
    <property type="entry name" value="ISOCHORISMATASE DOMAIN-CONTAINING PROTEIN 2"/>
    <property type="match status" value="1"/>
</dbReference>
<dbReference type="Proteomes" id="UP000246569">
    <property type="component" value="Unassembled WGS sequence"/>
</dbReference>
<dbReference type="AlphaFoldDB" id="A0A317MUQ4"/>
<name>A0A317MUQ4_9GAMM</name>
<dbReference type="PANTHER" id="PTHR14119">
    <property type="entry name" value="HYDROLASE"/>
    <property type="match status" value="1"/>
</dbReference>
<dbReference type="CDD" id="cd01012">
    <property type="entry name" value="YcaC_related"/>
    <property type="match status" value="1"/>
</dbReference>
<comment type="caution">
    <text evidence="2">The sequence shown here is derived from an EMBL/GenBank/DDBJ whole genome shotgun (WGS) entry which is preliminary data.</text>
</comment>
<dbReference type="RefSeq" id="WP_110018435.1">
    <property type="nucleotide sequence ID" value="NZ_QGTJ01000005.1"/>
</dbReference>
<evidence type="ECO:0000259" key="1">
    <source>
        <dbReference type="Pfam" id="PF00857"/>
    </source>
</evidence>
<proteinExistence type="predicted"/>
<accession>A0A317MUQ4</accession>
<evidence type="ECO:0000313" key="2">
    <source>
        <dbReference type="EMBL" id="PWV61647.1"/>
    </source>
</evidence>
<dbReference type="Gene3D" id="3.40.50.850">
    <property type="entry name" value="Isochorismatase-like"/>
    <property type="match status" value="1"/>
</dbReference>
<reference evidence="2 3" key="1">
    <citation type="submission" date="2018-05" db="EMBL/GenBank/DDBJ databases">
        <title>Genomic Encyclopedia of Type Strains, Phase IV (KMG-IV): sequencing the most valuable type-strain genomes for metagenomic binning, comparative biology and taxonomic classification.</title>
        <authorList>
            <person name="Goeker M."/>
        </authorList>
    </citation>
    <scope>NUCLEOTIDE SEQUENCE [LARGE SCALE GENOMIC DNA]</scope>
    <source>
        <strain evidence="2 3">DSM 23606</strain>
    </source>
</reference>
<evidence type="ECO:0000313" key="3">
    <source>
        <dbReference type="Proteomes" id="UP000246569"/>
    </source>
</evidence>